<accession>A0A2W7Q0M3</accession>
<evidence type="ECO:0000256" key="3">
    <source>
        <dbReference type="ARBA" id="ARBA00022692"/>
    </source>
</evidence>
<comment type="caution">
    <text evidence="9">The sequence shown here is derived from an EMBL/GenBank/DDBJ whole genome shotgun (WGS) entry which is preliminary data.</text>
</comment>
<gene>
    <name evidence="9" type="ORF">LY56_02409</name>
</gene>
<dbReference type="STRING" id="121821.GCA_001870675_00083"/>
<proteinExistence type="predicted"/>
<feature type="domain" description="Polysaccharide chain length determinant N-terminal" evidence="7">
    <location>
        <begin position="33"/>
        <end position="116"/>
    </location>
</feature>
<evidence type="ECO:0000313" key="10">
    <source>
        <dbReference type="Proteomes" id="UP000249364"/>
    </source>
</evidence>
<evidence type="ECO:0000256" key="6">
    <source>
        <dbReference type="SAM" id="Phobius"/>
    </source>
</evidence>
<evidence type="ECO:0000259" key="7">
    <source>
        <dbReference type="Pfam" id="PF02706"/>
    </source>
</evidence>
<dbReference type="Pfam" id="PF02706">
    <property type="entry name" value="Wzz"/>
    <property type="match status" value="1"/>
</dbReference>
<dbReference type="Pfam" id="PF13807">
    <property type="entry name" value="GNVR"/>
    <property type="match status" value="1"/>
</dbReference>
<dbReference type="InterPro" id="IPR003856">
    <property type="entry name" value="LPS_length_determ_N"/>
</dbReference>
<dbReference type="EMBL" id="QKZQ01000011">
    <property type="protein sequence ID" value="PZX41206.1"/>
    <property type="molecule type" value="Genomic_DNA"/>
</dbReference>
<protein>
    <submittedName>
        <fullName evidence="9">Succinoglycan biosynthesis transport protein ExoP</fullName>
    </submittedName>
</protein>
<evidence type="ECO:0000256" key="4">
    <source>
        <dbReference type="ARBA" id="ARBA00022989"/>
    </source>
</evidence>
<evidence type="ECO:0000256" key="1">
    <source>
        <dbReference type="ARBA" id="ARBA00004651"/>
    </source>
</evidence>
<keyword evidence="4 6" id="KW-1133">Transmembrane helix</keyword>
<comment type="subcellular location">
    <subcellularLocation>
        <location evidence="1">Cell membrane</location>
        <topology evidence="1">Multi-pass membrane protein</topology>
    </subcellularLocation>
</comment>
<feature type="transmembrane region" description="Helical" evidence="6">
    <location>
        <begin position="40"/>
        <end position="60"/>
    </location>
</feature>
<keyword evidence="10" id="KW-1185">Reference proteome</keyword>
<organism evidence="9 10">
    <name type="scientific">Roseinatronobacter thiooxidans</name>
    <dbReference type="NCBI Taxonomy" id="121821"/>
    <lineage>
        <taxon>Bacteria</taxon>
        <taxon>Pseudomonadati</taxon>
        <taxon>Pseudomonadota</taxon>
        <taxon>Alphaproteobacteria</taxon>
        <taxon>Rhodobacterales</taxon>
        <taxon>Paracoccaceae</taxon>
        <taxon>Roseinatronobacter</taxon>
    </lineage>
</organism>
<name>A0A2W7Q0M3_9RHOB</name>
<evidence type="ECO:0000256" key="2">
    <source>
        <dbReference type="ARBA" id="ARBA00022475"/>
    </source>
</evidence>
<dbReference type="GO" id="GO:0005886">
    <property type="term" value="C:plasma membrane"/>
    <property type="evidence" value="ECO:0007669"/>
    <property type="project" value="UniProtKB-SubCell"/>
</dbReference>
<dbReference type="PANTHER" id="PTHR32309">
    <property type="entry name" value="TYROSINE-PROTEIN KINASE"/>
    <property type="match status" value="1"/>
</dbReference>
<sequence length="717" mass="77556">MTGPIGEKATLWQVPPAMGPTREVISLDPARAFRALRRQWAVIAIAAVLGGGLALLNALGTVSRYDATVTILLDQERSELLHQVSALPNTMVTDAAIQSEMEIIRSRALALAVVDALALHEDPVFLDPPIDASTRITNQLRALASPLLGGSATDPAAQDTAQAIDPAQLAREEAASILLKHVRVERIDRSFVMRVTYTGFDAQRTASIARSYGEEYTRFQLAGTTEIAINAGKWIRERLDVMERRNIEAASAVQRFRLENNLLQARGDLLSEQQQSELASALVEAATQTAALQAELESYEQLLTASSGEIAAVAAMQAEGNANNPMVELRREYTETRRSLSRVTAQAGEDHPQAIRLRTALAALDTDIALALEGTVATVRARYNIARSREASLRQELAAITDAGRGTENVGQLAQLEATAQTYAQVYADYLRRFETTMQQQGFPIASVQILSDAEVPRQPSSPRKLRLMAAGIFMGALLGLVLAALREMRTAPLRTAGEVVAQCGLPCVGLIPRNADPNSTTKTGWIAQRTATRIRQEIDRKAPLATGRIVGLAAVDAGGDMGSVAAALCQAMAARSGRVKLVDAGGLDDAARIALMDVENLEIVPYEELQAALYEKYAPRPNDDALGAWREQWPYTVIVMPPLTQAVIHDQAASMLDATVLTITWGEVPPGLLTEAMRDHRDFRAGLAATVLDSANLRGARRYLGSDEYEARLIHA</sequence>
<reference evidence="9 10" key="1">
    <citation type="submission" date="2018-06" db="EMBL/GenBank/DDBJ databases">
        <title>Genomic Encyclopedia of Archaeal and Bacterial Type Strains, Phase II (KMG-II): from individual species to whole genera.</title>
        <authorList>
            <person name="Goeker M."/>
        </authorList>
    </citation>
    <scope>NUCLEOTIDE SEQUENCE [LARGE SCALE GENOMIC DNA]</scope>
    <source>
        <strain evidence="9 10">DSM 13087</strain>
    </source>
</reference>
<keyword evidence="5 6" id="KW-0472">Membrane</keyword>
<feature type="domain" description="Tyrosine-protein kinase G-rich" evidence="8">
    <location>
        <begin position="415"/>
        <end position="489"/>
    </location>
</feature>
<keyword evidence="2" id="KW-1003">Cell membrane</keyword>
<dbReference type="InterPro" id="IPR050445">
    <property type="entry name" value="Bact_polysacc_biosynth/exp"/>
</dbReference>
<evidence type="ECO:0000259" key="8">
    <source>
        <dbReference type="Pfam" id="PF13807"/>
    </source>
</evidence>
<dbReference type="GO" id="GO:0004713">
    <property type="term" value="F:protein tyrosine kinase activity"/>
    <property type="evidence" value="ECO:0007669"/>
    <property type="project" value="TreeGrafter"/>
</dbReference>
<dbReference type="RefSeq" id="WP_084386053.1">
    <property type="nucleotide sequence ID" value="NZ_MEHT01000001.1"/>
</dbReference>
<dbReference type="PANTHER" id="PTHR32309:SF13">
    <property type="entry name" value="FERRIC ENTEROBACTIN TRANSPORT PROTEIN FEPE"/>
    <property type="match status" value="1"/>
</dbReference>
<dbReference type="AlphaFoldDB" id="A0A2W7Q0M3"/>
<keyword evidence="3 6" id="KW-0812">Transmembrane</keyword>
<feature type="transmembrane region" description="Helical" evidence="6">
    <location>
        <begin position="466"/>
        <end position="486"/>
    </location>
</feature>
<dbReference type="Proteomes" id="UP000249364">
    <property type="component" value="Unassembled WGS sequence"/>
</dbReference>
<evidence type="ECO:0000256" key="5">
    <source>
        <dbReference type="ARBA" id="ARBA00023136"/>
    </source>
</evidence>
<evidence type="ECO:0000313" key="9">
    <source>
        <dbReference type="EMBL" id="PZX41206.1"/>
    </source>
</evidence>
<dbReference type="InterPro" id="IPR032807">
    <property type="entry name" value="GNVR"/>
</dbReference>
<dbReference type="OrthoDB" id="230260at2"/>